<dbReference type="PROSITE" id="PS00687">
    <property type="entry name" value="ALDEHYDE_DEHYDR_GLU"/>
    <property type="match status" value="1"/>
</dbReference>
<accession>A0A160P1K5</accession>
<feature type="active site" evidence="4">
    <location>
        <position position="258"/>
    </location>
</feature>
<dbReference type="Proteomes" id="UP000217676">
    <property type="component" value="Chromosome"/>
</dbReference>
<dbReference type="PANTHER" id="PTHR42986">
    <property type="entry name" value="BENZALDEHYDE DEHYDROGENASE YFMT"/>
    <property type="match status" value="1"/>
</dbReference>
<evidence type="ECO:0000256" key="4">
    <source>
        <dbReference type="PROSITE-ProRule" id="PRU10007"/>
    </source>
</evidence>
<dbReference type="InterPro" id="IPR016160">
    <property type="entry name" value="Ald_DH_CS_CYS"/>
</dbReference>
<dbReference type="GO" id="GO:0016620">
    <property type="term" value="F:oxidoreductase activity, acting on the aldehyde or oxo group of donors, NAD or NADP as acceptor"/>
    <property type="evidence" value="ECO:0007669"/>
    <property type="project" value="InterPro"/>
</dbReference>
<reference evidence="7 8" key="1">
    <citation type="journal article" date="2016" name="Genome Announc.">
        <title>Complete Genome Sequence of Thiostrepton-Producing Streptomyces laurentii ATCC 31255.</title>
        <authorList>
            <person name="Doi K."/>
            <person name="Fujino Y."/>
            <person name="Nagayoshi Y."/>
            <person name="Ohshima T."/>
            <person name="Ogata S."/>
        </authorList>
    </citation>
    <scope>NUCLEOTIDE SEQUENCE [LARGE SCALE GENOMIC DNA]</scope>
    <source>
        <strain evidence="7 8">ATCC 31255</strain>
    </source>
</reference>
<proteinExistence type="inferred from homology"/>
<dbReference type="Gene3D" id="3.40.309.10">
    <property type="entry name" value="Aldehyde Dehydrogenase, Chain A, domain 2"/>
    <property type="match status" value="1"/>
</dbReference>
<comment type="similarity">
    <text evidence="1 5">Belongs to the aldehyde dehydrogenase family.</text>
</comment>
<dbReference type="KEGG" id="slau:SLA_3342"/>
<keyword evidence="2 5" id="KW-0560">Oxidoreductase</keyword>
<dbReference type="EMBL" id="AP017424">
    <property type="protein sequence ID" value="BAU84253.1"/>
    <property type="molecule type" value="Genomic_DNA"/>
</dbReference>
<evidence type="ECO:0000313" key="7">
    <source>
        <dbReference type="EMBL" id="BAU84253.1"/>
    </source>
</evidence>
<evidence type="ECO:0000256" key="1">
    <source>
        <dbReference type="ARBA" id="ARBA00009986"/>
    </source>
</evidence>
<evidence type="ECO:0000256" key="5">
    <source>
        <dbReference type="RuleBase" id="RU003345"/>
    </source>
</evidence>
<dbReference type="InterPro" id="IPR016163">
    <property type="entry name" value="Ald_DH_C"/>
</dbReference>
<gene>
    <name evidence="7" type="ORF">SLA_3342</name>
</gene>
<dbReference type="InterPro" id="IPR016161">
    <property type="entry name" value="Ald_DH/histidinol_DH"/>
</dbReference>
<name>A0A160P1K5_STRLU</name>
<evidence type="ECO:0000256" key="2">
    <source>
        <dbReference type="ARBA" id="ARBA00023002"/>
    </source>
</evidence>
<feature type="domain" description="Aldehyde dehydrogenase" evidence="6">
    <location>
        <begin position="30"/>
        <end position="479"/>
    </location>
</feature>
<sequence length="490" mass="52181">MTTSMSSHFAELSHQYIDGEWKPGSGSWDIIDFNPYTGEKLAAITVATAGEVDLAYRAAERAQADWAATNPYTRRLVFERALRLVEEREAEITDMIVAELGGTRLKAAFELHLAKEFLRESVQLALRPEGRILPSPVDGKENRVYRVPVGVVGVISPFNFPFFLSLKSVAPALALGNAVVLKPHQNTPVCGGTLVAKLLEDAGLPAGLLNVVVTDIAEIGDALLTHPVPKVVSFTGSDRTGKHVAAVCAGHLKQTVLELGGNSALIVLDDADLDYAVDAAVFSRFVDQGQVCMAANRVLVDRSVEAEFTEKFLAKVRTLRVGDPADPATHIGPLISPQQAQAVEAVVDQAVAGGATVLLRGTAEGSLVSPTVLTGIPADAPVLGQEVFGPVALIVPFDGEDDAVRIANDTPYGLSGAVHAGDVDRGVRVAQRIHTGMIHINDGTVHDEPIVPFGGEKHSGVGRLNGDAMIEAFTTRKWISIQYGRTTFPF</sequence>
<organism evidence="7 8">
    <name type="scientific">Streptomyces laurentii</name>
    <dbReference type="NCBI Taxonomy" id="39478"/>
    <lineage>
        <taxon>Bacteria</taxon>
        <taxon>Bacillati</taxon>
        <taxon>Actinomycetota</taxon>
        <taxon>Actinomycetes</taxon>
        <taxon>Kitasatosporales</taxon>
        <taxon>Streptomycetaceae</taxon>
        <taxon>Streptomyces</taxon>
    </lineage>
</organism>
<evidence type="ECO:0000256" key="3">
    <source>
        <dbReference type="ARBA" id="ARBA00023027"/>
    </source>
</evidence>
<keyword evidence="3" id="KW-0520">NAD</keyword>
<dbReference type="AlphaFoldDB" id="A0A160P1K5"/>
<dbReference type="Pfam" id="PF00171">
    <property type="entry name" value="Aldedh"/>
    <property type="match status" value="1"/>
</dbReference>
<evidence type="ECO:0000259" key="6">
    <source>
        <dbReference type="Pfam" id="PF00171"/>
    </source>
</evidence>
<keyword evidence="8" id="KW-1185">Reference proteome</keyword>
<dbReference type="PANTHER" id="PTHR42986:SF1">
    <property type="entry name" value="BENZALDEHYDE DEHYDROGENASE YFMT"/>
    <property type="match status" value="1"/>
</dbReference>
<dbReference type="SUPFAM" id="SSF53720">
    <property type="entry name" value="ALDH-like"/>
    <property type="match status" value="1"/>
</dbReference>
<dbReference type="InterPro" id="IPR015590">
    <property type="entry name" value="Aldehyde_DH_dom"/>
</dbReference>
<dbReference type="Gene3D" id="3.40.605.10">
    <property type="entry name" value="Aldehyde Dehydrogenase, Chain A, domain 1"/>
    <property type="match status" value="1"/>
</dbReference>
<dbReference type="InterPro" id="IPR029510">
    <property type="entry name" value="Ald_DH_CS_GLU"/>
</dbReference>
<dbReference type="InterPro" id="IPR016162">
    <property type="entry name" value="Ald_DH_N"/>
</dbReference>
<protein>
    <submittedName>
        <fullName evidence="7">Aldehyde dehydrogenase</fullName>
    </submittedName>
</protein>
<evidence type="ECO:0000313" key="8">
    <source>
        <dbReference type="Proteomes" id="UP000217676"/>
    </source>
</evidence>
<dbReference type="PROSITE" id="PS00070">
    <property type="entry name" value="ALDEHYDE_DEHYDR_CYS"/>
    <property type="match status" value="1"/>
</dbReference>
<dbReference type="FunFam" id="3.40.309.10:FF:000009">
    <property type="entry name" value="Aldehyde dehydrogenase A"/>
    <property type="match status" value="1"/>
</dbReference>